<evidence type="ECO:0000313" key="1">
    <source>
        <dbReference type="EMBL" id="BBY60327.1"/>
    </source>
</evidence>
<dbReference type="RefSeq" id="WP_163698821.1">
    <property type="nucleotide sequence ID" value="NZ_AP022595.1"/>
</dbReference>
<accession>A0A7I7STK4</accession>
<gene>
    <name evidence="1" type="ORF">MSAR_34630</name>
</gene>
<protein>
    <submittedName>
        <fullName evidence="1">Uncharacterized protein</fullName>
    </submittedName>
</protein>
<proteinExistence type="predicted"/>
<reference evidence="1 2" key="1">
    <citation type="journal article" date="2019" name="Emerg. Microbes Infect.">
        <title>Comprehensive subspecies identification of 175 nontuberculous mycobacteria species based on 7547 genomic profiles.</title>
        <authorList>
            <person name="Matsumoto Y."/>
            <person name="Kinjo T."/>
            <person name="Motooka D."/>
            <person name="Nabeya D."/>
            <person name="Jung N."/>
            <person name="Uechi K."/>
            <person name="Horii T."/>
            <person name="Iida T."/>
            <person name="Fujita J."/>
            <person name="Nakamura S."/>
        </authorList>
    </citation>
    <scope>NUCLEOTIDE SEQUENCE [LARGE SCALE GENOMIC DNA]</scope>
    <source>
        <strain evidence="1 2">JCM 30395</strain>
    </source>
</reference>
<dbReference type="KEGG" id="msar:MSAR_34630"/>
<name>A0A7I7STK4_9MYCO</name>
<keyword evidence="2" id="KW-1185">Reference proteome</keyword>
<dbReference type="Proteomes" id="UP000466445">
    <property type="component" value="Chromosome"/>
</dbReference>
<organism evidence="1 2">
    <name type="scientific">Mycolicibacterium sarraceniae</name>
    <dbReference type="NCBI Taxonomy" id="1534348"/>
    <lineage>
        <taxon>Bacteria</taxon>
        <taxon>Bacillati</taxon>
        <taxon>Actinomycetota</taxon>
        <taxon>Actinomycetes</taxon>
        <taxon>Mycobacteriales</taxon>
        <taxon>Mycobacteriaceae</taxon>
        <taxon>Mycolicibacterium</taxon>
    </lineage>
</organism>
<dbReference type="EMBL" id="AP022595">
    <property type="protein sequence ID" value="BBY60327.1"/>
    <property type="molecule type" value="Genomic_DNA"/>
</dbReference>
<sequence>MSGTMAKTRRKSRAVCRLTEDQRQVRRLDYYAKLRHWLELPWDTDHPEIPKGLI</sequence>
<evidence type="ECO:0000313" key="2">
    <source>
        <dbReference type="Proteomes" id="UP000466445"/>
    </source>
</evidence>
<dbReference type="AlphaFoldDB" id="A0A7I7STK4"/>